<dbReference type="InParanoid" id="W3XB52"/>
<comment type="similarity">
    <text evidence="1">Belongs to the short-chain dehydrogenases/reductases (SDR) family.</text>
</comment>
<dbReference type="RefSeq" id="XP_007831882.1">
    <property type="nucleotide sequence ID" value="XM_007833691.1"/>
</dbReference>
<dbReference type="InterPro" id="IPR002347">
    <property type="entry name" value="SDR_fam"/>
</dbReference>
<keyword evidence="2" id="KW-0521">NADP</keyword>
<evidence type="ECO:0000256" key="2">
    <source>
        <dbReference type="ARBA" id="ARBA00022857"/>
    </source>
</evidence>
<dbReference type="InterPro" id="IPR051468">
    <property type="entry name" value="Fungal_SecMetab_SDRs"/>
</dbReference>
<dbReference type="InterPro" id="IPR036291">
    <property type="entry name" value="NAD(P)-bd_dom_sf"/>
</dbReference>
<evidence type="ECO:0008006" key="6">
    <source>
        <dbReference type="Google" id="ProtNLM"/>
    </source>
</evidence>
<dbReference type="OrthoDB" id="9876299at2759"/>
<dbReference type="HOGENOM" id="CLU_010194_9_1_1"/>
<reference evidence="5" key="1">
    <citation type="journal article" date="2015" name="BMC Genomics">
        <title>Genomic and transcriptomic analysis of the endophytic fungus Pestalotiopsis fici reveals its lifestyle and high potential for synthesis of natural products.</title>
        <authorList>
            <person name="Wang X."/>
            <person name="Zhang X."/>
            <person name="Liu L."/>
            <person name="Xiang M."/>
            <person name="Wang W."/>
            <person name="Sun X."/>
            <person name="Che Y."/>
            <person name="Guo L."/>
            <person name="Liu G."/>
            <person name="Guo L."/>
            <person name="Wang C."/>
            <person name="Yin W.B."/>
            <person name="Stadler M."/>
            <person name="Zhang X."/>
            <person name="Liu X."/>
        </authorList>
    </citation>
    <scope>NUCLEOTIDE SEQUENCE [LARGE SCALE GENOMIC DNA]</scope>
    <source>
        <strain evidence="5">W106-1 / CGMCC3.15140</strain>
    </source>
</reference>
<dbReference type="AlphaFoldDB" id="W3XB52"/>
<dbReference type="PRINTS" id="PR00081">
    <property type="entry name" value="GDHRDH"/>
</dbReference>
<keyword evidence="5" id="KW-1185">Reference proteome</keyword>
<dbReference type="GO" id="GO:0005737">
    <property type="term" value="C:cytoplasm"/>
    <property type="evidence" value="ECO:0007669"/>
    <property type="project" value="TreeGrafter"/>
</dbReference>
<evidence type="ECO:0000313" key="5">
    <source>
        <dbReference type="Proteomes" id="UP000030651"/>
    </source>
</evidence>
<proteinExistence type="inferred from homology"/>
<dbReference type="EMBL" id="KI912111">
    <property type="protein sequence ID" value="ETS83234.1"/>
    <property type="molecule type" value="Genomic_DNA"/>
</dbReference>
<dbReference type="Proteomes" id="UP000030651">
    <property type="component" value="Unassembled WGS sequence"/>
</dbReference>
<name>W3XB52_PESFW</name>
<protein>
    <recommendedName>
        <fullName evidence="6">NAD(P)-binding protein</fullName>
    </recommendedName>
</protein>
<dbReference type="GO" id="GO:0016491">
    <property type="term" value="F:oxidoreductase activity"/>
    <property type="evidence" value="ECO:0007669"/>
    <property type="project" value="UniProtKB-KW"/>
</dbReference>
<dbReference type="OMA" id="HTEELAW"/>
<accession>W3XB52</accession>
<evidence type="ECO:0000256" key="3">
    <source>
        <dbReference type="ARBA" id="ARBA00023002"/>
    </source>
</evidence>
<keyword evidence="3" id="KW-0560">Oxidoreductase</keyword>
<sequence>MASSQEIILVTGVTRGIGAQVLAQLLARSNTKVIAAVRDLDAAAAKKLIEQSQTTHKENLVVVKIDSESDTDAADAAQALQQQHGIDHVDVVIANAGLATDWLPVKQVTAEHIMRSSRVNFAAPILLFQAFEPLLVKSANPRILFISTGAASFGLAHIIQLYNTTYGSSKAALNYTVVRIAKEHPEITAVSLHPGTVVSDMSTAAHDSIGIKVTDRLAKGEAITAEESARGIIKIADEAKRDTHSGKFLDAVSGSELPW</sequence>
<organism evidence="4 5">
    <name type="scientific">Pestalotiopsis fici (strain W106-1 / CGMCC3.15140)</name>
    <dbReference type="NCBI Taxonomy" id="1229662"/>
    <lineage>
        <taxon>Eukaryota</taxon>
        <taxon>Fungi</taxon>
        <taxon>Dikarya</taxon>
        <taxon>Ascomycota</taxon>
        <taxon>Pezizomycotina</taxon>
        <taxon>Sordariomycetes</taxon>
        <taxon>Xylariomycetidae</taxon>
        <taxon>Amphisphaeriales</taxon>
        <taxon>Sporocadaceae</taxon>
        <taxon>Pestalotiopsis</taxon>
    </lineage>
</organism>
<dbReference type="GeneID" id="19270123"/>
<dbReference type="KEGG" id="pfy:PFICI_05110"/>
<gene>
    <name evidence="4" type="ORF">PFICI_05110</name>
</gene>
<dbReference type="Gene3D" id="3.40.50.720">
    <property type="entry name" value="NAD(P)-binding Rossmann-like Domain"/>
    <property type="match status" value="1"/>
</dbReference>
<dbReference type="PANTHER" id="PTHR43544:SF7">
    <property type="entry name" value="NADB-LER2"/>
    <property type="match status" value="1"/>
</dbReference>
<dbReference type="Pfam" id="PF00106">
    <property type="entry name" value="adh_short"/>
    <property type="match status" value="1"/>
</dbReference>
<dbReference type="SUPFAM" id="SSF51735">
    <property type="entry name" value="NAD(P)-binding Rossmann-fold domains"/>
    <property type="match status" value="1"/>
</dbReference>
<dbReference type="PANTHER" id="PTHR43544">
    <property type="entry name" value="SHORT-CHAIN DEHYDROGENASE/REDUCTASE"/>
    <property type="match status" value="1"/>
</dbReference>
<evidence type="ECO:0000313" key="4">
    <source>
        <dbReference type="EMBL" id="ETS83234.1"/>
    </source>
</evidence>
<evidence type="ECO:0000256" key="1">
    <source>
        <dbReference type="ARBA" id="ARBA00006484"/>
    </source>
</evidence>
<dbReference type="eggNOG" id="KOG1611">
    <property type="taxonomic scope" value="Eukaryota"/>
</dbReference>